<gene>
    <name evidence="6" type="ORF">FF38_00472</name>
</gene>
<dbReference type="SMART" id="SM00184">
    <property type="entry name" value="RING"/>
    <property type="match status" value="1"/>
</dbReference>
<evidence type="ECO:0000256" key="3">
    <source>
        <dbReference type="PROSITE-ProRule" id="PRU00175"/>
    </source>
</evidence>
<keyword evidence="1 3" id="KW-0863">Zinc-finger</keyword>
<protein>
    <recommendedName>
        <fullName evidence="5">RING-type domain-containing protein</fullName>
    </recommendedName>
</protein>
<dbReference type="GO" id="GO:0000209">
    <property type="term" value="P:protein polyubiquitination"/>
    <property type="evidence" value="ECO:0007669"/>
    <property type="project" value="TreeGrafter"/>
</dbReference>
<dbReference type="PROSITE" id="PS50089">
    <property type="entry name" value="ZF_RING_2"/>
    <property type="match status" value="1"/>
</dbReference>
<evidence type="ECO:0000313" key="6">
    <source>
        <dbReference type="EMBL" id="KNC25518.1"/>
    </source>
</evidence>
<evidence type="ECO:0000313" key="7">
    <source>
        <dbReference type="Proteomes" id="UP000037069"/>
    </source>
</evidence>
<dbReference type="InterPro" id="IPR052583">
    <property type="entry name" value="ATP-helicase/E3_Ub-Ligase"/>
</dbReference>
<feature type="non-terminal residue" evidence="6">
    <location>
        <position position="1"/>
    </location>
</feature>
<dbReference type="SUPFAM" id="SSF57850">
    <property type="entry name" value="RING/U-box"/>
    <property type="match status" value="1"/>
</dbReference>
<name>A0A0L0BZS9_LUCCU</name>
<dbReference type="PANTHER" id="PTHR45865">
    <property type="entry name" value="E3 UBIQUITIN-PROTEIN LIGASE SHPRH FAMILY MEMBER"/>
    <property type="match status" value="1"/>
</dbReference>
<dbReference type="Proteomes" id="UP000037069">
    <property type="component" value="Unassembled WGS sequence"/>
</dbReference>
<keyword evidence="1 3" id="KW-0479">Metal-binding</keyword>
<reference evidence="6 7" key="1">
    <citation type="journal article" date="2015" name="Nat. Commun.">
        <title>Lucilia cuprina genome unlocks parasitic fly biology to underpin future interventions.</title>
        <authorList>
            <person name="Anstead C.A."/>
            <person name="Korhonen P.K."/>
            <person name="Young N.D."/>
            <person name="Hall R.S."/>
            <person name="Jex A.R."/>
            <person name="Murali S.C."/>
            <person name="Hughes D.S."/>
            <person name="Lee S.F."/>
            <person name="Perry T."/>
            <person name="Stroehlein A.J."/>
            <person name="Ansell B.R."/>
            <person name="Breugelmans B."/>
            <person name="Hofmann A."/>
            <person name="Qu J."/>
            <person name="Dugan S."/>
            <person name="Lee S.L."/>
            <person name="Chao H."/>
            <person name="Dinh H."/>
            <person name="Han Y."/>
            <person name="Doddapaneni H.V."/>
            <person name="Worley K.C."/>
            <person name="Muzny D.M."/>
            <person name="Ioannidis P."/>
            <person name="Waterhouse R.M."/>
            <person name="Zdobnov E.M."/>
            <person name="James P.J."/>
            <person name="Bagnall N.H."/>
            <person name="Kotze A.C."/>
            <person name="Gibbs R.A."/>
            <person name="Richards S."/>
            <person name="Batterham P."/>
            <person name="Gasser R.B."/>
        </authorList>
    </citation>
    <scope>NUCLEOTIDE SEQUENCE [LARGE SCALE GENOMIC DNA]</scope>
    <source>
        <strain evidence="6 7">LS</strain>
        <tissue evidence="6">Full body</tissue>
    </source>
</reference>
<dbReference type="Pfam" id="PF13923">
    <property type="entry name" value="zf-C3HC4_2"/>
    <property type="match status" value="1"/>
</dbReference>
<dbReference type="InterPro" id="IPR001841">
    <property type="entry name" value="Znf_RING"/>
</dbReference>
<evidence type="ECO:0000256" key="4">
    <source>
        <dbReference type="SAM" id="MobiDB-lite"/>
    </source>
</evidence>
<evidence type="ECO:0000256" key="2">
    <source>
        <dbReference type="ARBA" id="ARBA00022833"/>
    </source>
</evidence>
<dbReference type="STRING" id="7375.A0A0L0BZS9"/>
<feature type="region of interest" description="Disordered" evidence="4">
    <location>
        <begin position="239"/>
        <end position="302"/>
    </location>
</feature>
<dbReference type="GO" id="GO:0061630">
    <property type="term" value="F:ubiquitin protein ligase activity"/>
    <property type="evidence" value="ECO:0007669"/>
    <property type="project" value="TreeGrafter"/>
</dbReference>
<feature type="compositionally biased region" description="Basic and acidic residues" evidence="4">
    <location>
        <begin position="293"/>
        <end position="302"/>
    </location>
</feature>
<evidence type="ECO:0000259" key="5">
    <source>
        <dbReference type="PROSITE" id="PS50089"/>
    </source>
</evidence>
<dbReference type="GO" id="GO:0008270">
    <property type="term" value="F:zinc ion binding"/>
    <property type="evidence" value="ECO:0007669"/>
    <property type="project" value="UniProtKB-KW"/>
</dbReference>
<comment type="caution">
    <text evidence="6">The sequence shown here is derived from an EMBL/GenBank/DDBJ whole genome shotgun (WGS) entry which is preliminary data.</text>
</comment>
<sequence>AGVQTENDAYAKTLDEQEEASLLLELFETVLRDRAAAFHGRPHQFFPINAQRELIEKYILKRSDIIETFKIKTSFTEVTSNLDCGSRIEDTIMAEIRECQREFACVRDLYNGRIEFYKQLQNLSDQVGDLKLPFSVDRETRAGVLKNKNLALEQELSAISSRLRYLKNVEHDDLTAGQSRNGTQSNICIICQDEYNLGLLGTCGHIFCHDCFQKWLSVHNSCPICKSKMKKEDLMIFKPKAENNPGNGVKTESKTETPTALDANIKHEPRATSNIDDTESVSGSRSGSVLEETLERKPESKPEKEIFSMVSDKYYNQLLDVKILKMYGIKIDMIIK</sequence>
<keyword evidence="7" id="KW-1185">Reference proteome</keyword>
<accession>A0A0L0BZS9</accession>
<proteinExistence type="predicted"/>
<feature type="compositionally biased region" description="Polar residues" evidence="4">
    <location>
        <begin position="271"/>
        <end position="287"/>
    </location>
</feature>
<dbReference type="EMBL" id="JRES01001102">
    <property type="protein sequence ID" value="KNC25518.1"/>
    <property type="molecule type" value="Genomic_DNA"/>
</dbReference>
<dbReference type="PANTHER" id="PTHR45865:SF1">
    <property type="entry name" value="E3 UBIQUITIN-PROTEIN LIGASE SHPRH"/>
    <property type="match status" value="1"/>
</dbReference>
<dbReference type="InterPro" id="IPR013083">
    <property type="entry name" value="Znf_RING/FYVE/PHD"/>
</dbReference>
<dbReference type="Gene3D" id="3.30.40.10">
    <property type="entry name" value="Zinc/RING finger domain, C3HC4 (zinc finger)"/>
    <property type="match status" value="1"/>
</dbReference>
<dbReference type="AlphaFoldDB" id="A0A0L0BZS9"/>
<dbReference type="GO" id="GO:0005634">
    <property type="term" value="C:nucleus"/>
    <property type="evidence" value="ECO:0007669"/>
    <property type="project" value="TreeGrafter"/>
</dbReference>
<dbReference type="GO" id="GO:0006974">
    <property type="term" value="P:DNA damage response"/>
    <property type="evidence" value="ECO:0007669"/>
    <property type="project" value="TreeGrafter"/>
</dbReference>
<feature type="domain" description="RING-type" evidence="5">
    <location>
        <begin position="188"/>
        <end position="226"/>
    </location>
</feature>
<feature type="non-terminal residue" evidence="6">
    <location>
        <position position="336"/>
    </location>
</feature>
<evidence type="ECO:0000256" key="1">
    <source>
        <dbReference type="ARBA" id="ARBA00022771"/>
    </source>
</evidence>
<keyword evidence="2" id="KW-0862">Zinc</keyword>
<organism evidence="6 7">
    <name type="scientific">Lucilia cuprina</name>
    <name type="common">Green bottle fly</name>
    <name type="synonym">Australian sheep blowfly</name>
    <dbReference type="NCBI Taxonomy" id="7375"/>
    <lineage>
        <taxon>Eukaryota</taxon>
        <taxon>Metazoa</taxon>
        <taxon>Ecdysozoa</taxon>
        <taxon>Arthropoda</taxon>
        <taxon>Hexapoda</taxon>
        <taxon>Insecta</taxon>
        <taxon>Pterygota</taxon>
        <taxon>Neoptera</taxon>
        <taxon>Endopterygota</taxon>
        <taxon>Diptera</taxon>
        <taxon>Brachycera</taxon>
        <taxon>Muscomorpha</taxon>
        <taxon>Oestroidea</taxon>
        <taxon>Calliphoridae</taxon>
        <taxon>Luciliinae</taxon>
        <taxon>Lucilia</taxon>
    </lineage>
</organism>